<sequence>MLLKSLSLLAAAGAIFGTSGVHGLCVIGPTPVTKCANSDLTKANWDAFGIDAFLFSMIEGFGTSDNFPKFVLSQLAPKGQTANANFDCSNIQDPTNCQIKPVNNPDGASCNFIGLNDTLCIAFSSPEAGFLAANYINLYNGLRNHFLAVRQAVDDLKSQNFISNLVDKLSPQKQPIGPAVFDLIADLVVDVLPIGGEVKAASSFMKKIKIVAKATKKDLKNDGKDIISILQSNSDIDKQASATKDTLSQQLEAVAVGTQKRMTDLVAQVFGPNQDPTLIEDINQISSTVAFQNAYRGGFLDDVPQVADLQAQMEKQMKTWIASQIISVLGYAMFIDSTPLADPPGEPGTVCKAEGGFTVIGGCALFRIGAVAGSGNVIDGAQQANDIFALNDLGINMNDVIGNAQACPQGSTVDFDGFLAMDDTKSLPTCMFTFPVKNVKL</sequence>
<dbReference type="Proteomes" id="UP001143910">
    <property type="component" value="Unassembled WGS sequence"/>
</dbReference>
<organism evidence="1 2">
    <name type="scientific">Zarea fungicola</name>
    <dbReference type="NCBI Taxonomy" id="93591"/>
    <lineage>
        <taxon>Eukaryota</taxon>
        <taxon>Fungi</taxon>
        <taxon>Dikarya</taxon>
        <taxon>Ascomycota</taxon>
        <taxon>Pezizomycotina</taxon>
        <taxon>Sordariomycetes</taxon>
        <taxon>Hypocreomycetidae</taxon>
        <taxon>Hypocreales</taxon>
        <taxon>Cordycipitaceae</taxon>
        <taxon>Zarea</taxon>
    </lineage>
</organism>
<keyword evidence="2" id="KW-1185">Reference proteome</keyword>
<proteinExistence type="predicted"/>
<protein>
    <submittedName>
        <fullName evidence="1">Uncharacterized protein</fullName>
    </submittedName>
</protein>
<evidence type="ECO:0000313" key="2">
    <source>
        <dbReference type="Proteomes" id="UP001143910"/>
    </source>
</evidence>
<comment type="caution">
    <text evidence="1">The sequence shown here is derived from an EMBL/GenBank/DDBJ whole genome shotgun (WGS) entry which is preliminary data.</text>
</comment>
<gene>
    <name evidence="1" type="ORF">NQ176_g2891</name>
</gene>
<dbReference type="EMBL" id="JANJQO010000232">
    <property type="protein sequence ID" value="KAJ2980028.1"/>
    <property type="molecule type" value="Genomic_DNA"/>
</dbReference>
<reference evidence="1" key="1">
    <citation type="submission" date="2022-08" db="EMBL/GenBank/DDBJ databases">
        <title>Genome Sequence of Lecanicillium fungicola.</title>
        <authorList>
            <person name="Buettner E."/>
        </authorList>
    </citation>
    <scope>NUCLEOTIDE SEQUENCE</scope>
    <source>
        <strain evidence="1">Babe33</strain>
    </source>
</reference>
<evidence type="ECO:0000313" key="1">
    <source>
        <dbReference type="EMBL" id="KAJ2980028.1"/>
    </source>
</evidence>
<name>A0ACC1NNU7_9HYPO</name>
<accession>A0ACC1NNU7</accession>